<gene>
    <name evidence="1" type="ORF">Nepgr_012835</name>
</gene>
<dbReference type="Proteomes" id="UP001279734">
    <property type="component" value="Unassembled WGS sequence"/>
</dbReference>
<dbReference type="AlphaFoldDB" id="A0AAD3XNJ3"/>
<reference evidence="1" key="1">
    <citation type="submission" date="2023-05" db="EMBL/GenBank/DDBJ databases">
        <title>Nepenthes gracilis genome sequencing.</title>
        <authorList>
            <person name="Fukushima K."/>
        </authorList>
    </citation>
    <scope>NUCLEOTIDE SEQUENCE</scope>
    <source>
        <strain evidence="1">SING2019-196</strain>
    </source>
</reference>
<protein>
    <submittedName>
        <fullName evidence="1">Uncharacterized protein</fullName>
    </submittedName>
</protein>
<keyword evidence="2" id="KW-1185">Reference proteome</keyword>
<dbReference type="EMBL" id="BSYO01000010">
    <property type="protein sequence ID" value="GMH10994.1"/>
    <property type="molecule type" value="Genomic_DNA"/>
</dbReference>
<evidence type="ECO:0000313" key="1">
    <source>
        <dbReference type="EMBL" id="GMH10994.1"/>
    </source>
</evidence>
<sequence length="68" mass="7524">MEIGFRFSCQFTLGSAYVKSTGVQLSLEVQDSLELEFSKSGFQLPFQQIPNTVTSAFSDQQIEAPDVT</sequence>
<name>A0AAD3XNJ3_NEPGR</name>
<organism evidence="1 2">
    <name type="scientific">Nepenthes gracilis</name>
    <name type="common">Slender pitcher plant</name>
    <dbReference type="NCBI Taxonomy" id="150966"/>
    <lineage>
        <taxon>Eukaryota</taxon>
        <taxon>Viridiplantae</taxon>
        <taxon>Streptophyta</taxon>
        <taxon>Embryophyta</taxon>
        <taxon>Tracheophyta</taxon>
        <taxon>Spermatophyta</taxon>
        <taxon>Magnoliopsida</taxon>
        <taxon>eudicotyledons</taxon>
        <taxon>Gunneridae</taxon>
        <taxon>Pentapetalae</taxon>
        <taxon>Caryophyllales</taxon>
        <taxon>Nepenthaceae</taxon>
        <taxon>Nepenthes</taxon>
    </lineage>
</organism>
<proteinExistence type="predicted"/>
<comment type="caution">
    <text evidence="1">The sequence shown here is derived from an EMBL/GenBank/DDBJ whole genome shotgun (WGS) entry which is preliminary data.</text>
</comment>
<accession>A0AAD3XNJ3</accession>
<evidence type="ECO:0000313" key="2">
    <source>
        <dbReference type="Proteomes" id="UP001279734"/>
    </source>
</evidence>